<dbReference type="STRING" id="1300345.LF41_648"/>
<gene>
    <name evidence="3" type="ORF">LF41_648</name>
</gene>
<dbReference type="Pfam" id="PF13688">
    <property type="entry name" value="Reprolysin_5"/>
    <property type="match status" value="1"/>
</dbReference>
<evidence type="ECO:0008006" key="5">
    <source>
        <dbReference type="Google" id="ProtNLM"/>
    </source>
</evidence>
<proteinExistence type="predicted"/>
<feature type="compositionally biased region" description="Basic residues" evidence="1">
    <location>
        <begin position="496"/>
        <end position="515"/>
    </location>
</feature>
<dbReference type="PATRIC" id="fig|1300345.3.peg.2312"/>
<dbReference type="EMBL" id="JRKJ01000018">
    <property type="protein sequence ID" value="KGQ18619.1"/>
    <property type="molecule type" value="Genomic_DNA"/>
</dbReference>
<dbReference type="Gene3D" id="3.40.390.10">
    <property type="entry name" value="Collagenase (Catalytic Domain)"/>
    <property type="match status" value="1"/>
</dbReference>
<protein>
    <recommendedName>
        <fullName evidence="5">Peptidyl-Asp metalloendopeptidase</fullName>
    </recommendedName>
</protein>
<dbReference type="OrthoDB" id="1114329at2"/>
<evidence type="ECO:0000313" key="3">
    <source>
        <dbReference type="EMBL" id="KGQ18619.1"/>
    </source>
</evidence>
<dbReference type="RefSeq" id="WP_036169939.1">
    <property type="nucleotide sequence ID" value="NZ_JRKJ01000018.1"/>
</dbReference>
<organism evidence="3 4">
    <name type="scientific">Lysobacter dokdonensis DS-58</name>
    <dbReference type="NCBI Taxonomy" id="1300345"/>
    <lineage>
        <taxon>Bacteria</taxon>
        <taxon>Pseudomonadati</taxon>
        <taxon>Pseudomonadota</taxon>
        <taxon>Gammaproteobacteria</taxon>
        <taxon>Lysobacterales</taxon>
        <taxon>Lysobacteraceae</taxon>
        <taxon>Noviluteimonas</taxon>
    </lineage>
</organism>
<sequence>MKQSRKIAWTVVTGVSLIAGIAWWQSGDAPLRIAPVQSAHAATPALKLQGAFDVVGEAHPIALDAAMARAAMRDGTLRVTLPDGTTYPVKMQRQETDAFGQWSVIGHVDTPVGPQAAVLTFGGNAVFGTLPMPNGRMLRIVTNHGRVQASLDGGLIPPGKALTSDIAPRPKEDLAAVRAQRLAARGLPMRNATAGAQKERVQVPASTPAPVDNTLVTAAASGLPPVTITVMAAYADDLVALRGSDAAVQTELSNLVAAANQAHIDSNSRVRFSLVRRQKLTVPTSMDNYDVLYQMTADLVGGIDLELLRDQYSADLVTFVRPSNAAYTDCGIAWVGGSGNRGTETENLFGFSVVNTEPCGAHVMAHELGHNLGSAHDRETDWVDGEYPHGSHPYAFGYRRLTAPKFATIMAYTDANEPWIGRFSDPNSSLCGARCGIPDLSDNVRAFDRMAHRLRIPHRAGQADGLRQRRLGTRLGRQRVHRDARAPQRLRDERRRAVRRADRRRHRDGHGRLRNRQPDVGRDPAWIPQRIVVPHPRAAGHGGRR</sequence>
<dbReference type="SUPFAM" id="SSF55486">
    <property type="entry name" value="Metalloproteases ('zincins'), catalytic domain"/>
    <property type="match status" value="1"/>
</dbReference>
<evidence type="ECO:0000256" key="2">
    <source>
        <dbReference type="SAM" id="Phobius"/>
    </source>
</evidence>
<keyword evidence="2" id="KW-0472">Membrane</keyword>
<dbReference type="Proteomes" id="UP000030518">
    <property type="component" value="Unassembled WGS sequence"/>
</dbReference>
<feature type="region of interest" description="Disordered" evidence="1">
    <location>
        <begin position="476"/>
        <end position="524"/>
    </location>
</feature>
<keyword evidence="2" id="KW-0812">Transmembrane</keyword>
<keyword evidence="2" id="KW-1133">Transmembrane helix</keyword>
<dbReference type="GO" id="GO:0008237">
    <property type="term" value="F:metallopeptidase activity"/>
    <property type="evidence" value="ECO:0007669"/>
    <property type="project" value="InterPro"/>
</dbReference>
<accession>A0A0A2X078</accession>
<name>A0A0A2X078_9GAMM</name>
<feature type="compositionally biased region" description="Basic and acidic residues" evidence="1">
    <location>
        <begin position="481"/>
        <end position="495"/>
    </location>
</feature>
<comment type="caution">
    <text evidence="3">The sequence shown here is derived from an EMBL/GenBank/DDBJ whole genome shotgun (WGS) entry which is preliminary data.</text>
</comment>
<reference evidence="3 4" key="1">
    <citation type="submission" date="2014-09" db="EMBL/GenBank/DDBJ databases">
        <title>Genome sequences of Lysobacter dokdonensis DS-58.</title>
        <authorList>
            <person name="Kim J.F."/>
            <person name="Kwak M.-J."/>
        </authorList>
    </citation>
    <scope>NUCLEOTIDE SEQUENCE [LARGE SCALE GENOMIC DNA]</scope>
    <source>
        <strain evidence="3 4">DS-58</strain>
    </source>
</reference>
<evidence type="ECO:0000313" key="4">
    <source>
        <dbReference type="Proteomes" id="UP000030518"/>
    </source>
</evidence>
<evidence type="ECO:0000256" key="1">
    <source>
        <dbReference type="SAM" id="MobiDB-lite"/>
    </source>
</evidence>
<dbReference type="eggNOG" id="COG1566">
    <property type="taxonomic scope" value="Bacteria"/>
</dbReference>
<dbReference type="InterPro" id="IPR024079">
    <property type="entry name" value="MetalloPept_cat_dom_sf"/>
</dbReference>
<feature type="transmembrane region" description="Helical" evidence="2">
    <location>
        <begin position="7"/>
        <end position="24"/>
    </location>
</feature>
<keyword evidence="4" id="KW-1185">Reference proteome</keyword>
<dbReference type="AlphaFoldDB" id="A0A0A2X078"/>